<feature type="domain" description="PIK-related kinase FAT" evidence="2">
    <location>
        <begin position="2755"/>
        <end position="3061"/>
    </location>
</feature>
<dbReference type="RefSeq" id="XP_067803310.1">
    <property type="nucleotide sequence ID" value="XM_067946746.1"/>
</dbReference>
<feature type="compositionally biased region" description="Low complexity" evidence="1">
    <location>
        <begin position="3669"/>
        <end position="3683"/>
    </location>
</feature>
<dbReference type="GO" id="GO:0006355">
    <property type="term" value="P:regulation of DNA-templated transcription"/>
    <property type="evidence" value="ECO:0007669"/>
    <property type="project" value="TreeGrafter"/>
</dbReference>
<dbReference type="Pfam" id="PF02259">
    <property type="entry name" value="FAT"/>
    <property type="match status" value="1"/>
</dbReference>
<evidence type="ECO:0000313" key="4">
    <source>
        <dbReference type="Proteomes" id="UP001214638"/>
    </source>
</evidence>
<keyword evidence="4" id="KW-1185">Reference proteome</keyword>
<evidence type="ECO:0000256" key="1">
    <source>
        <dbReference type="SAM" id="MobiDB-lite"/>
    </source>
</evidence>
<dbReference type="GO" id="GO:0016301">
    <property type="term" value="F:kinase activity"/>
    <property type="evidence" value="ECO:0007669"/>
    <property type="project" value="UniProtKB-KW"/>
</dbReference>
<dbReference type="KEGG" id="bdw:94336012"/>
<sequence>MNESVQMELDNDNIETGYHDNQSSGKGVIAQLEEAQFTMTAFSLQGDGSNFVIQPMDVADTFEGLDNLDDLFELISNVPVDNFVSNFNKSFPLIEKILCDVNFQDEKIKNRKSQCLLLVQSYVKLVNVDTKLKHRLIDLCTRIILSTSEWDALCLEILKVLKIDPQLYASLSQVHQLFEYIQGTLQRISEATDEEISKVMYICELLEPLVASPLYVQNVKNLLIGIQDWISQDLPKEPHKLSIALIRLACIGLCLCNSVNDLFPNYELLANDIFKEISTLLSSDISHDIRDLLMSSLAIFGKCGTIQPNAKDIVESDILSQLNHSLGGDSIAKVWILTVTNEYIRNVQKNNLSIATLNHCLDLIQQCWICEDYHVRERCFTLASILIGALDLNYYILEEPLTQKALEFASKLFYSATFQAREFLSFKERCYDIGFVRYVRAAVQSIVFVLPRCLNLLSQNSNDIETENLELCSTFCCLIEIASQASLVKLEFENVCVGNYSREIASMALKLMIDSFKPDVVGEWLILTLPVFFSIASSNNNFMSAISSIKFDSMDWFAPYFLAFVLQVFESDESAPEYVRGLVSYSEGVLGLYSCNWQSCTDRIAQYDKEKIIRDCEHLIDYLLKNITQDTTSLVGCQAQVKNLLYSLHKLPTDVPHRLLEVGCKLFKRLNKAKCVHVILDELRVILIPLINKTLRHWERVHYRWVDFVLLGASCGPFTEDFVSRIAKYVFAIVEKKSLANTTALELIESWIDSMIPTTLYSILSSVSLYRKSCDYTDDAASPATPHFIQCLINYLQNESYPNYVVNAEIASRILSKFGSLAMNFTRPLSMKASTTGYSLGIPLNNIARGGTIGLPLWEICRIIEGQLHNTLSISEFEGCCAFISCTLGSIMDFNCSVSECWLTLATKPDTNALPKYNRHEDVHFIKVLVRIFCKCLTIGKDEAYTSVEEFQQLVMLKNCLINYLIGLYATRYQANETDSGFNPCVLIGAIVSSCRIGEEVDVCIDMLVEMVQRSLKLEIKTLPDAIYNILCLGCNSKNPSKRAGACMALSHIFKVDLDFAQQYTCQVASAALNLCDCKYKNIMHEMIELLISNNANEMLTWSLVLLDHPMFQVRMAGEYCLVCLSKIPEMTEQIQQKSQTLSETQLPDVLMCFSVISFNNDSNVKMMEMAISQIIPLLHSLFNLLEPTQEYNPQIDFSFVLAEELLTNPIYSPVLTKVEKQHVNGILVVIVKLFFAGTLEISTRASAILDKIEVDLDIVSQALEEYISQSQNVFDDYLLDMLLRTVNRFDFRMKDSTLNCIYNVAKSFIESHAPCILEDYRNVNFLGILRFLACQGYGGPCADLIFTTCLNVNLHGQKKVLSPNIAFSIWTILKECMEKHALIDRLIQIQFLDLFYFECPDPSNVLNVIREPNYNLLKFVAYLLSNGACDFETLGLFETRDLELEMFVKPPIEWNWSDPARINIGRGYFTLLCKHLSLEPALKKLGQLIFSNSQSTSALQQVLNERFIETLRHGNCLNYNLIGVNLPRIANIYFTRTFILKQSLLLVFDDMFLDVCKKNFDLIDALARYAWESTFEGDTIDRLYAICCLSKIVKCRNSPPIAGAKIFKRLVQLLTSESVYYLLRTRYLITLDFIFSKDDSRYTLFPFLMECTKDLILALSTTSVSKTTGTSYPVWLYVLKTETEAFTSGNGMHLLIPIMGAVILHLENYLDLFSNILQDLLMLIVDESMVNCNYYQCGHLEVFFGTILLYKENNDKEVLQLDKKWLTHGCLSLLMNTLAHNIIDINVVKRYIKVAIDVFSDYPPFIPLDEILSRLSHSHLNKDLNFEKNRVLDSLEACTMPIDTQCIDISSRRGFLKLQTKEGVQREMMGSCTILHHGYQKAVIIALDVIESCLDTWEFNKLENLTCVLNRVWNISSPLVSKRFQRCLFKYASLSMQQENFEQCELLTWFKCIFSRQVESLAINREDGVLNSFKFELNPMDDIKTSQSRDPACNLTTRTPPPECVDLNSNIPHAPFIDKQELVLEHVEIDHCFSSLIRCLLTLFKAFSESGGIFMTFVLEYIPMIIDTISSLFSWNTQVGNLSNFLAGRLRVHKNYWFFPSKQQSDDIVRIENGLVVEVDAGYRLEQLLLLIFHILATISTEYQNKVYDLLSLITRYPEHPYNIKVLDHLDFILAGNPFELSTTRMPTTSSQEDFIIEPLTLITVQAKMYQINIDDIFNDDEFPTRLLDIGKPNGACFQPVKVHYKMQVENSWTFIGFNTLIQRVSDLHDPEPIRMPILYAIRNLANADHVGFRYNELYCSLSQSTEQSKYTALGYCTRNIRNHFLDFLNSLEIQDSVYSLLRCMINSDVKYDLPRIDFSFMLDILYEHLDKCLEFVTCLVYPKLPGLVPGPLDEKFQLDIMSAELSQGDSDTPKQSWIHLFRNFRRMNSGNAAPTNGTEPIQDTVVNDKKPQPFSSLLSALNEFNVHYMTKILTIETLMGGLAKLWHANENMAAIIWSCVFPHLHNMLNDYEKEQITLELCKMLAREPNANFQTCSIVLRAALNCNDPIFLPPELLKYIALKTGVWYECILNLEHQILAQPLDITKVASVLSFLFQKLNLLDLAVGTNRTWVITHESRLALAFLQHSKWKQAQREFNMIMENLSNSGHTAEAVSTFDEGRMWYNGWVLATRQLGEWDIAKDVAHAAGDNMLYMQASTALQEWTDEHVNQDFFCKIDSAEFNLHKVYQRFNIAIAPYKQGSVTCHPWSFAYKTRHIDKMVETGKSLVLECWQKLPKGVCEAHSTLMHLQQRYLEIDEGMSALYDVLFNISKRTMPAGQIQATKWRRRLPRPSDYPSIWQELLSWRCNVYSSIRSVVEMSTMLQKDLHVAVIQENQDLAWSLVKFASVCRKSHQLPLMATGLLNKAQRFVDGLLPKNQVTEDTFIILIERMKQYLSLPMNLPDALKSVLCFDIERLPSKDYETLKSHLIRLKADALDRKATLDMNKRGVIVDLDVTCKYMLEALKLEPLFCKNWISWAKFNDRKIDRTAMNRWIQGEVPFPMETFENAITGYLVASSLRPSTHWLLIGRTFTLLHEMHSGSMTSSEAFKKYCERVPNTIWLSWIPQLISSLSGSINDEFHHVLQMLMMKNAQQVFYPLRAEYLQQQQSEDGLKRILSELLFSNPTYGTVLESFATCLTLLGKPDFVNEVQCAVETIFEECLDLPFHEVVPAPIMHCLTVKIPQRSTYSDLGEFGPLMQQFTEEFKPGLNLTCGECMNKLLDWQVRIYRINEQSNSNEALQQLDLLRLYTFCQVLQTRNLMLQFPSLQQKVYTPKEPICYSETRFVSFVSPKIIKRKRGNHLIRCISIHDQNGQRHIYSLHPLYYAKQKTEQHLGQMFHLFNLYMLKHHETRRRNLNLAVSSIVPLDPFVCLFEDGLHDETLSETLQSRLGCIDAVLLDVFSRRTESQKGETCLLLLVLHKVLMESDVTNELIKCWTKYNSNSEGEMTFTQVYQLFKAKQYPWFQTWYRKIHQDVLQFAYNTLCSLVPDDLLLGHVRALYSNQQDLFTFRKRLSSSYGAMAVLNLMFTTPYAVPCKLSIDFSTGQAKQYDMLRLSNSKELLIEYSKLRVFRFTRNLNILVGTVCRMGLLPAAMYSLASCIHTHKMDLHGALADILRDEFIQVPNSPNNVLNSSSSGGAAASPNGEKAEQSNVEDYVGRVLCYSSYLRFNGAEGAPPEHPNPPLNNIITCIIDASAEASTLGKLKTCYQPWF</sequence>
<dbReference type="SUPFAM" id="SSF56112">
    <property type="entry name" value="Protein kinase-like (PK-like)"/>
    <property type="match status" value="1"/>
</dbReference>
<comment type="caution">
    <text evidence="3">The sequence shown here is derived from an EMBL/GenBank/DDBJ whole genome shotgun (WGS) entry which is preliminary data.</text>
</comment>
<keyword evidence="3" id="KW-0418">Kinase</keyword>
<dbReference type="SUPFAM" id="SSF48371">
    <property type="entry name" value="ARM repeat"/>
    <property type="match status" value="1"/>
</dbReference>
<dbReference type="InterPro" id="IPR016024">
    <property type="entry name" value="ARM-type_fold"/>
</dbReference>
<protein>
    <submittedName>
        <fullName evidence="3">Bifunctional Transcription-associated protein 1/PIK-related kinase</fullName>
    </submittedName>
</protein>
<feature type="region of interest" description="Disordered" evidence="1">
    <location>
        <begin position="1"/>
        <end position="22"/>
    </location>
</feature>
<dbReference type="InterPro" id="IPR050517">
    <property type="entry name" value="DDR_Repair_Kinase"/>
</dbReference>
<dbReference type="PANTHER" id="PTHR11139">
    <property type="entry name" value="ATAXIA TELANGIECTASIA MUTATED ATM -RELATED"/>
    <property type="match status" value="1"/>
</dbReference>
<evidence type="ECO:0000313" key="3">
    <source>
        <dbReference type="EMBL" id="KAK2196468.1"/>
    </source>
</evidence>
<organism evidence="3 4">
    <name type="scientific">Babesia duncani</name>
    <dbReference type="NCBI Taxonomy" id="323732"/>
    <lineage>
        <taxon>Eukaryota</taxon>
        <taxon>Sar</taxon>
        <taxon>Alveolata</taxon>
        <taxon>Apicomplexa</taxon>
        <taxon>Aconoidasida</taxon>
        <taxon>Piroplasmida</taxon>
        <taxon>Babesiidae</taxon>
        <taxon>Babesia</taxon>
    </lineage>
</organism>
<accession>A0AAD9PL97</accession>
<dbReference type="PANTHER" id="PTHR11139:SF1">
    <property type="entry name" value="TRANSFORMATION_TRANSCRIPTION DOMAIN-ASSOCIATED PROTEIN"/>
    <property type="match status" value="1"/>
</dbReference>
<dbReference type="GO" id="GO:0005634">
    <property type="term" value="C:nucleus"/>
    <property type="evidence" value="ECO:0007669"/>
    <property type="project" value="TreeGrafter"/>
</dbReference>
<feature type="region of interest" description="Disordered" evidence="1">
    <location>
        <begin position="3669"/>
        <end position="3690"/>
    </location>
</feature>
<keyword evidence="3" id="KW-0808">Transferase</keyword>
<gene>
    <name evidence="3" type="ORF">BdWA1_001714</name>
</gene>
<dbReference type="GeneID" id="94336012"/>
<dbReference type="GO" id="GO:0035267">
    <property type="term" value="C:NuA4 histone acetyltransferase complex"/>
    <property type="evidence" value="ECO:0007669"/>
    <property type="project" value="TreeGrafter"/>
</dbReference>
<proteinExistence type="predicted"/>
<reference evidence="3" key="1">
    <citation type="journal article" date="2023" name="Nat. Microbiol.">
        <title>Babesia duncani multi-omics identifies virulence factors and drug targets.</title>
        <authorList>
            <person name="Singh P."/>
            <person name="Lonardi S."/>
            <person name="Liang Q."/>
            <person name="Vydyam P."/>
            <person name="Khabirova E."/>
            <person name="Fang T."/>
            <person name="Gihaz S."/>
            <person name="Thekkiniath J."/>
            <person name="Munshi M."/>
            <person name="Abel S."/>
            <person name="Ciampossin L."/>
            <person name="Batugedara G."/>
            <person name="Gupta M."/>
            <person name="Lu X.M."/>
            <person name="Lenz T."/>
            <person name="Chakravarty S."/>
            <person name="Cornillot E."/>
            <person name="Hu Y."/>
            <person name="Ma W."/>
            <person name="Gonzalez L.M."/>
            <person name="Sanchez S."/>
            <person name="Estrada K."/>
            <person name="Sanchez-Flores A."/>
            <person name="Montero E."/>
            <person name="Harb O.S."/>
            <person name="Le Roch K.G."/>
            <person name="Mamoun C.B."/>
        </authorList>
    </citation>
    <scope>NUCLEOTIDE SEQUENCE</scope>
    <source>
        <strain evidence="3">WA1</strain>
    </source>
</reference>
<name>A0AAD9PL97_9APIC</name>
<evidence type="ECO:0000259" key="2">
    <source>
        <dbReference type="Pfam" id="PF02259"/>
    </source>
</evidence>
<dbReference type="GO" id="GO:0006281">
    <property type="term" value="P:DNA repair"/>
    <property type="evidence" value="ECO:0007669"/>
    <property type="project" value="TreeGrafter"/>
</dbReference>
<dbReference type="InterPro" id="IPR003151">
    <property type="entry name" value="PIK-rel_kinase_FAT"/>
</dbReference>
<dbReference type="EMBL" id="JALLKP010000002">
    <property type="protein sequence ID" value="KAK2196468.1"/>
    <property type="molecule type" value="Genomic_DNA"/>
</dbReference>
<dbReference type="Proteomes" id="UP001214638">
    <property type="component" value="Unassembled WGS sequence"/>
</dbReference>
<dbReference type="InterPro" id="IPR011009">
    <property type="entry name" value="Kinase-like_dom_sf"/>
</dbReference>
<dbReference type="GO" id="GO:0000124">
    <property type="term" value="C:SAGA complex"/>
    <property type="evidence" value="ECO:0007669"/>
    <property type="project" value="TreeGrafter"/>
</dbReference>